<evidence type="ECO:0000256" key="3">
    <source>
        <dbReference type="SAM" id="Phobius"/>
    </source>
</evidence>
<keyword evidence="3" id="KW-0472">Membrane</keyword>
<sequence length="509" mass="58401">MHTDIQAELTLKNLNETITQSLKENNKLIITELRNTIQIEINKTITQLRAEMELKTNALSKQNDQRKEDIKELNEEIKKLKIENKKLKRDIEDLSAKIQPSETNTPELNTKKIVIYGLAEIYKEPEYDLHTRLIELFYETMNVDLTGYIEEVYRIGRKSSNNRPLVIELLSKRMVKYILSNGRYLQGTRVAVSDFLDENARKKRQILREEIIKARRKGLHAVIRNNQLFIEVKNAHVTTSKNGANGTTMTARRYICHSYTLINSLHAASASCEAKMLSQNLNNITCDWLPQSCSDQLVKIQRPNIWLYNCINECAIRIVCNNQITTPLITMTGLLALGQDCVIQYKDATIYSHNVFSSKTNIAMSLEIPTIDSPNDMWNTLKNTKFFLPKLNLSVEHRLLDYQITAQKDRESLPSNLSVHDIGNYAISTLLVGAIAVAIVVWRVRRYLSACKKSNTPITKETSTKPRQRTRKREENIELEEMAGHAEIDDGYGKINPRPQPAIATKFKL</sequence>
<keyword evidence="3" id="KW-1133">Transmembrane helix</keyword>
<gene>
    <name evidence="4" type="ORF">APLA_LOCUS11227</name>
</gene>
<evidence type="ECO:0000313" key="4">
    <source>
        <dbReference type="EMBL" id="CAB3247202.1"/>
    </source>
</evidence>
<evidence type="ECO:0000313" key="5">
    <source>
        <dbReference type="Proteomes" id="UP000494106"/>
    </source>
</evidence>
<evidence type="ECO:0000256" key="2">
    <source>
        <dbReference type="SAM" id="MobiDB-lite"/>
    </source>
</evidence>
<feature type="region of interest" description="Disordered" evidence="2">
    <location>
        <begin position="456"/>
        <end position="477"/>
    </location>
</feature>
<protein>
    <submittedName>
        <fullName evidence="4">Uncharacterized protein</fullName>
    </submittedName>
</protein>
<dbReference type="OrthoDB" id="5986643at2759"/>
<accession>A0A8S1ANL5</accession>
<keyword evidence="1" id="KW-0175">Coiled coil</keyword>
<name>A0A8S1ANL5_ARCPL</name>
<dbReference type="EMBL" id="CADEBC010000530">
    <property type="protein sequence ID" value="CAB3247202.1"/>
    <property type="molecule type" value="Genomic_DNA"/>
</dbReference>
<organism evidence="4 5">
    <name type="scientific">Arctia plantaginis</name>
    <name type="common">Wood tiger moth</name>
    <name type="synonym">Phalaena plantaginis</name>
    <dbReference type="NCBI Taxonomy" id="874455"/>
    <lineage>
        <taxon>Eukaryota</taxon>
        <taxon>Metazoa</taxon>
        <taxon>Ecdysozoa</taxon>
        <taxon>Arthropoda</taxon>
        <taxon>Hexapoda</taxon>
        <taxon>Insecta</taxon>
        <taxon>Pterygota</taxon>
        <taxon>Neoptera</taxon>
        <taxon>Endopterygota</taxon>
        <taxon>Lepidoptera</taxon>
        <taxon>Glossata</taxon>
        <taxon>Ditrysia</taxon>
        <taxon>Noctuoidea</taxon>
        <taxon>Erebidae</taxon>
        <taxon>Arctiinae</taxon>
        <taxon>Arctia</taxon>
    </lineage>
</organism>
<proteinExistence type="predicted"/>
<dbReference type="AlphaFoldDB" id="A0A8S1ANL5"/>
<keyword evidence="3" id="KW-0812">Transmembrane</keyword>
<reference evidence="4 5" key="1">
    <citation type="submission" date="2020-04" db="EMBL/GenBank/DDBJ databases">
        <authorList>
            <person name="Wallbank WR R."/>
            <person name="Pardo Diaz C."/>
            <person name="Kozak K."/>
            <person name="Martin S."/>
            <person name="Jiggins C."/>
            <person name="Moest M."/>
            <person name="Warren A I."/>
            <person name="Byers J.R.P. K."/>
            <person name="Montejo-Kovacevich G."/>
            <person name="Yen C E."/>
        </authorList>
    </citation>
    <scope>NUCLEOTIDE SEQUENCE [LARGE SCALE GENOMIC DNA]</scope>
</reference>
<dbReference type="Proteomes" id="UP000494106">
    <property type="component" value="Unassembled WGS sequence"/>
</dbReference>
<comment type="caution">
    <text evidence="4">The sequence shown here is derived from an EMBL/GenBank/DDBJ whole genome shotgun (WGS) entry which is preliminary data.</text>
</comment>
<feature type="transmembrane region" description="Helical" evidence="3">
    <location>
        <begin position="422"/>
        <end position="444"/>
    </location>
</feature>
<evidence type="ECO:0000256" key="1">
    <source>
        <dbReference type="SAM" id="Coils"/>
    </source>
</evidence>
<keyword evidence="5" id="KW-1185">Reference proteome</keyword>
<feature type="coiled-coil region" evidence="1">
    <location>
        <begin position="45"/>
        <end position="104"/>
    </location>
</feature>